<dbReference type="OrthoDB" id="9917034at2"/>
<sequence>MSELVNTTLPEITKQIREGEFETIFGINIWSRYDDDTELYQMLQFCKYVNKIGLTEWVDETFYDSKASLCFIKLIEIDEDSNCSYEIDAIRTMAALTIEQFELEGIIGHRNPYLSSAIKFQL</sequence>
<reference evidence="1 2" key="1">
    <citation type="submission" date="2013-02" db="EMBL/GenBank/DDBJ databases">
        <title>The Genome Sequence of Acinetobacter sp. CIP 70.18.</title>
        <authorList>
            <consortium name="The Broad Institute Genome Sequencing Platform"/>
            <consortium name="The Broad Institute Genome Sequencing Center for Infectious Disease"/>
            <person name="Cerqueira G."/>
            <person name="Feldgarden M."/>
            <person name="Courvalin P."/>
            <person name="Perichon B."/>
            <person name="Grillot-Courvalin C."/>
            <person name="Clermont D."/>
            <person name="Rocha E."/>
            <person name="Yoon E.-J."/>
            <person name="Nemec A."/>
            <person name="Walker B."/>
            <person name="Young S.K."/>
            <person name="Zeng Q."/>
            <person name="Gargeya S."/>
            <person name="Fitzgerald M."/>
            <person name="Haas B."/>
            <person name="Abouelleil A."/>
            <person name="Alvarado L."/>
            <person name="Arachchi H.M."/>
            <person name="Berlin A.M."/>
            <person name="Chapman S.B."/>
            <person name="Dewar J."/>
            <person name="Goldberg J."/>
            <person name="Griggs A."/>
            <person name="Gujja S."/>
            <person name="Hansen M."/>
            <person name="Howarth C."/>
            <person name="Imamovic A."/>
            <person name="Larimer J."/>
            <person name="McCowan C."/>
            <person name="Murphy C."/>
            <person name="Neiman D."/>
            <person name="Pearson M."/>
            <person name="Priest M."/>
            <person name="Roberts A."/>
            <person name="Saif S."/>
            <person name="Shea T."/>
            <person name="Sisk P."/>
            <person name="Sykes S."/>
            <person name="Wortman J."/>
            <person name="Nusbaum C."/>
            <person name="Birren B."/>
        </authorList>
    </citation>
    <scope>NUCLEOTIDE SEQUENCE [LARGE SCALE GENOMIC DNA]</scope>
    <source>
        <strain evidence="1 2">CIP 70.18</strain>
    </source>
</reference>
<evidence type="ECO:0000313" key="2">
    <source>
        <dbReference type="Proteomes" id="UP000013084"/>
    </source>
</evidence>
<accession>N9T3C2</accession>
<protein>
    <submittedName>
        <fullName evidence="1">Uncharacterized protein</fullName>
    </submittedName>
</protein>
<gene>
    <name evidence="1" type="ORF">F902_02592</name>
</gene>
<dbReference type="Proteomes" id="UP000013084">
    <property type="component" value="Unassembled WGS sequence"/>
</dbReference>
<name>N9T3C2_9GAMM</name>
<dbReference type="RefSeq" id="WP_005203961.1">
    <property type="nucleotide sequence ID" value="NZ_KB850072.1"/>
</dbReference>
<dbReference type="EMBL" id="APRN01000036">
    <property type="protein sequence ID" value="ENX58192.1"/>
    <property type="molecule type" value="Genomic_DNA"/>
</dbReference>
<evidence type="ECO:0000313" key="1">
    <source>
        <dbReference type="EMBL" id="ENX58192.1"/>
    </source>
</evidence>
<comment type="caution">
    <text evidence="1">The sequence shown here is derived from an EMBL/GenBank/DDBJ whole genome shotgun (WGS) entry which is preliminary data.</text>
</comment>
<keyword evidence="2" id="KW-1185">Reference proteome</keyword>
<dbReference type="PATRIC" id="fig|1217700.3.peg.2516"/>
<proteinExistence type="predicted"/>
<dbReference type="HOGENOM" id="CLU_2021731_0_0_6"/>
<dbReference type="AlphaFoldDB" id="N9T3C2"/>
<organism evidence="1 2">
    <name type="scientific">Acinetobacter higginsii</name>
    <dbReference type="NCBI Taxonomy" id="70347"/>
    <lineage>
        <taxon>Bacteria</taxon>
        <taxon>Pseudomonadati</taxon>
        <taxon>Pseudomonadota</taxon>
        <taxon>Gammaproteobacteria</taxon>
        <taxon>Moraxellales</taxon>
        <taxon>Moraxellaceae</taxon>
        <taxon>Acinetobacter</taxon>
    </lineage>
</organism>